<gene>
    <name evidence="1" type="ORF">GMPD_02550</name>
</gene>
<reference evidence="2" key="1">
    <citation type="submission" date="2020-06" db="EMBL/GenBank/DDBJ databases">
        <title>Draft genomic sequecing of Geomonas sp. Red736.</title>
        <authorList>
            <person name="Itoh H."/>
            <person name="Xu Z.X."/>
            <person name="Ushijima N."/>
            <person name="Masuda Y."/>
            <person name="Shiratori Y."/>
            <person name="Senoo K."/>
        </authorList>
    </citation>
    <scope>NUCLEOTIDE SEQUENCE [LARGE SCALE GENOMIC DNA]</scope>
    <source>
        <strain evidence="2">Red736</strain>
    </source>
</reference>
<protein>
    <submittedName>
        <fullName evidence="1">Uncharacterized protein</fullName>
    </submittedName>
</protein>
<dbReference type="EMBL" id="BLXY01000001">
    <property type="protein sequence ID" value="GFO62336.1"/>
    <property type="molecule type" value="Genomic_DNA"/>
</dbReference>
<comment type="caution">
    <text evidence="1">The sequence shown here is derived from an EMBL/GenBank/DDBJ whole genome shotgun (WGS) entry which is preliminary data.</text>
</comment>
<evidence type="ECO:0000313" key="1">
    <source>
        <dbReference type="EMBL" id="GFO62336.1"/>
    </source>
</evidence>
<sequence>MTNRNGMIRLQQYRASYNKEIIMTRLRPPPTGNTPPRVVGKCPICCQPLYSGTDNFYCHGLRDNSCDFRFYRRRFANMGRKTITDDEMQRLLNDQIVDFIGLTWKGKTFDKAGFLCWKDDFGLDIKLWDRGMRCLTAECEPTKKTQ</sequence>
<proteinExistence type="predicted"/>
<accession>A0A6V8MQJ2</accession>
<dbReference type="AlphaFoldDB" id="A0A6V8MQJ2"/>
<evidence type="ECO:0000313" key="2">
    <source>
        <dbReference type="Proteomes" id="UP000568888"/>
    </source>
</evidence>
<dbReference type="Proteomes" id="UP000568888">
    <property type="component" value="Unassembled WGS sequence"/>
</dbReference>
<name>A0A6V8MQJ2_9BACT</name>
<organism evidence="1 2">
    <name type="scientific">Geomonas paludis</name>
    <dbReference type="NCBI Taxonomy" id="2740185"/>
    <lineage>
        <taxon>Bacteria</taxon>
        <taxon>Pseudomonadati</taxon>
        <taxon>Thermodesulfobacteriota</taxon>
        <taxon>Desulfuromonadia</taxon>
        <taxon>Geobacterales</taxon>
        <taxon>Geobacteraceae</taxon>
        <taxon>Geomonas</taxon>
    </lineage>
</organism>